<dbReference type="GO" id="GO:0005634">
    <property type="term" value="C:nucleus"/>
    <property type="evidence" value="ECO:0007669"/>
    <property type="project" value="TreeGrafter"/>
</dbReference>
<dbReference type="OMA" id="SINHHYE"/>
<dbReference type="WBParaSite" id="MhA1_Contig147.frz3.gene71">
    <property type="protein sequence ID" value="MhA1_Contig147.frz3.gene71"/>
    <property type="gene ID" value="MhA1_Contig147.frz3.gene71"/>
</dbReference>
<sequence>MMCLENNEQPEVSDDSSIFPSTCKMAKHRRFSINPILNSSLTTKDFPLISAKVLYVENKKLITKIFAALPKLDKKFQHLKRVNNNKILISVGEDCVNDEEENLFTIKELLGQEEIEISQQFVPRNVPLTKTQCELAKKYWPVSFHKNSLLEAKLDEQYFSQKEIELYSNLFIKVELTEGVLFYDSQNNKIVCTATTNPTHPLKHAVIECVDNLAKIQEKERTSKDGQYLATGYDAILFKEPCTMCAMALVHCRVKRIFFGLENKNSGALITKWRLQESNSLNHHFEVFQIKEIF</sequence>
<protein>
    <submittedName>
        <fullName evidence="5">tRNA-specific adenosine deaminase 2</fullName>
    </submittedName>
</protein>
<evidence type="ECO:0000259" key="3">
    <source>
        <dbReference type="PROSITE" id="PS51747"/>
    </source>
</evidence>
<dbReference type="Gene3D" id="3.40.140.10">
    <property type="entry name" value="Cytidine Deaminase, domain 2"/>
    <property type="match status" value="1"/>
</dbReference>
<feature type="domain" description="CMP/dCMP-type deaminase" evidence="3">
    <location>
        <begin position="154"/>
        <end position="272"/>
    </location>
</feature>
<dbReference type="AlphaFoldDB" id="A0A1I8B7F7"/>
<dbReference type="InterPro" id="IPR016193">
    <property type="entry name" value="Cytidine_deaminase-like"/>
</dbReference>
<dbReference type="PROSITE" id="PS51747">
    <property type="entry name" value="CYT_DCMP_DEAMINASES_2"/>
    <property type="match status" value="1"/>
</dbReference>
<organism evidence="4 5">
    <name type="scientific">Meloidogyne hapla</name>
    <name type="common">Root-knot nematode worm</name>
    <dbReference type="NCBI Taxonomy" id="6305"/>
    <lineage>
        <taxon>Eukaryota</taxon>
        <taxon>Metazoa</taxon>
        <taxon>Ecdysozoa</taxon>
        <taxon>Nematoda</taxon>
        <taxon>Chromadorea</taxon>
        <taxon>Rhabditida</taxon>
        <taxon>Tylenchina</taxon>
        <taxon>Tylenchomorpha</taxon>
        <taxon>Tylenchoidea</taxon>
        <taxon>Meloidogynidae</taxon>
        <taxon>Meloidogyninae</taxon>
        <taxon>Meloidogyne</taxon>
    </lineage>
</organism>
<name>A0A1I8B7F7_MELHA</name>
<evidence type="ECO:0000313" key="4">
    <source>
        <dbReference type="Proteomes" id="UP000095281"/>
    </source>
</evidence>
<keyword evidence="4" id="KW-1185">Reference proteome</keyword>
<comment type="similarity">
    <text evidence="2">Belongs to the cytidine and deoxycytidylate deaminase family. ADAT3 subfamily.</text>
</comment>
<evidence type="ECO:0000313" key="5">
    <source>
        <dbReference type="WBParaSite" id="MhA1_Contig147.frz3.gene71"/>
    </source>
</evidence>
<dbReference type="GO" id="GO:0005737">
    <property type="term" value="C:cytoplasm"/>
    <property type="evidence" value="ECO:0007669"/>
    <property type="project" value="TreeGrafter"/>
</dbReference>
<dbReference type="GO" id="GO:0002100">
    <property type="term" value="P:tRNA wobble adenosine to inosine editing"/>
    <property type="evidence" value="ECO:0007669"/>
    <property type="project" value="InterPro"/>
</dbReference>
<dbReference type="SUPFAM" id="SSF53927">
    <property type="entry name" value="Cytidine deaminase-like"/>
    <property type="match status" value="1"/>
</dbReference>
<evidence type="ECO:0000256" key="1">
    <source>
        <dbReference type="ARBA" id="ARBA00022694"/>
    </source>
</evidence>
<reference evidence="5" key="1">
    <citation type="submission" date="2016-11" db="UniProtKB">
        <authorList>
            <consortium name="WormBaseParasite"/>
        </authorList>
    </citation>
    <scope>IDENTIFICATION</scope>
</reference>
<dbReference type="Proteomes" id="UP000095281">
    <property type="component" value="Unplaced"/>
</dbReference>
<keyword evidence="1" id="KW-0819">tRNA processing</keyword>
<dbReference type="GO" id="GO:0046872">
    <property type="term" value="F:metal ion binding"/>
    <property type="evidence" value="ECO:0007669"/>
    <property type="project" value="UniProtKB-KW"/>
</dbReference>
<proteinExistence type="inferred from homology"/>
<accession>A0A1I8B7F7</accession>
<dbReference type="Pfam" id="PF00383">
    <property type="entry name" value="dCMP_cyt_deam_1"/>
    <property type="match status" value="1"/>
</dbReference>
<dbReference type="PANTHER" id="PTHR11079:SF156">
    <property type="entry name" value="INACTIVE TRNA-SPECIFIC ADENOSINE DEAMINASE-LIKE PROTEIN 3-RELATED"/>
    <property type="match status" value="1"/>
</dbReference>
<dbReference type="GO" id="GO:0052717">
    <property type="term" value="F:tRNA-specific adenosine-34 deaminase activity"/>
    <property type="evidence" value="ECO:0007669"/>
    <property type="project" value="UniProtKB-EC"/>
</dbReference>
<dbReference type="PANTHER" id="PTHR11079">
    <property type="entry name" value="CYTOSINE DEAMINASE FAMILY MEMBER"/>
    <property type="match status" value="1"/>
</dbReference>
<evidence type="ECO:0000256" key="2">
    <source>
        <dbReference type="ARBA" id="ARBA00038160"/>
    </source>
</evidence>
<dbReference type="InterPro" id="IPR002125">
    <property type="entry name" value="CMP_dCMP_dom"/>
</dbReference>